<dbReference type="KEGG" id="vg:10327959"/>
<reference evidence="3 4" key="1">
    <citation type="journal article" date="2010" name="Environ. Microbiol.">
        <title>Genomic analysis of oceanic cyanobacterial myoviruses compared with T4-like myoviruses from diverse hosts and environments.</title>
        <authorList>
            <person name="Sullivan M.B."/>
            <person name="Huang K.H."/>
            <person name="Ignacio-Espinoza J.C."/>
            <person name="Berlin A.M."/>
            <person name="Kelly L."/>
            <person name="Weigele P.R."/>
            <person name="DeFrancesco A.S."/>
            <person name="Kern S.E."/>
            <person name="Thompson L.R."/>
            <person name="Young S."/>
            <person name="Yandava C."/>
            <person name="Fu R."/>
            <person name="Krastins B."/>
            <person name="Chase M."/>
            <person name="Sarracino D."/>
            <person name="Osburne M.S."/>
            <person name="Henn M.R."/>
            <person name="Chisholm S.W."/>
        </authorList>
    </citation>
    <scope>NUCLEOTIDE SEQUENCE [LARGE SCALE GENOMIC DNA]</scope>
    <source>
        <strain evidence="3">M4-259</strain>
    </source>
</reference>
<evidence type="ECO:0000313" key="3">
    <source>
        <dbReference type="EMBL" id="ADO99866.1"/>
    </source>
</evidence>
<feature type="domain" description="DUF4815" evidence="2">
    <location>
        <begin position="181"/>
        <end position="377"/>
    </location>
</feature>
<dbReference type="EMBL" id="GU075905">
    <property type="protein sequence ID" value="ADO99866.1"/>
    <property type="molecule type" value="Genomic_DNA"/>
</dbReference>
<keyword evidence="4" id="KW-1185">Reference proteome</keyword>
<evidence type="ECO:0000259" key="2">
    <source>
        <dbReference type="Pfam" id="PF16075"/>
    </source>
</evidence>
<feature type="domain" description="DUF4815" evidence="2">
    <location>
        <begin position="11"/>
        <end position="84"/>
    </location>
</feature>
<dbReference type="Proteomes" id="UP000006538">
    <property type="component" value="Segment"/>
</dbReference>
<dbReference type="RefSeq" id="YP_004323457.1">
    <property type="nucleotide sequence ID" value="NC_015284.1"/>
</dbReference>
<protein>
    <submittedName>
        <fullName evidence="3">VrlC protein</fullName>
    </submittedName>
</protein>
<proteinExistence type="predicted"/>
<gene>
    <name evidence="3" type="ORF">PHM2_088</name>
</gene>
<feature type="compositionally biased region" description="Basic residues" evidence="1">
    <location>
        <begin position="1297"/>
        <end position="1306"/>
    </location>
</feature>
<accession>E3SST8</accession>
<dbReference type="InterPro" id="IPR032096">
    <property type="entry name" value="DUF4815"/>
</dbReference>
<evidence type="ECO:0000313" key="4">
    <source>
        <dbReference type="Proteomes" id="UP000006538"/>
    </source>
</evidence>
<evidence type="ECO:0000256" key="1">
    <source>
        <dbReference type="SAM" id="MobiDB-lite"/>
    </source>
</evidence>
<feature type="region of interest" description="Disordered" evidence="1">
    <location>
        <begin position="1287"/>
        <end position="1312"/>
    </location>
</feature>
<name>E3SST8_9CAUD</name>
<sequence length="2222" mass="240700">MAQNTNLNIAPYFDDFDKSKGFLKVLFKPGFPVQARELTTLQTLLQDQIDTFGQGVYKEGSMVVPGGITLNKDVPCIIIQNNYLNLDVENYRTALDGQIIKGSTSGVRARVLFSISATTSTKSNITFYLNYLQKAEDNTTSTFTAGETFVCESDITYASTTIASGTPLAQLLNSSATSRGSTASVGTGVFFTRGYFVNVAEQTIILDQYATNPSYKVGLKVEERIVTADEDATLYDNAIGSTNFSAPGADRFKITLTLVKKLLTAPNSADFIELIRTNTGKIEKKVERSDLGFINDILATRTKEESGNYYVKKFKVDARENLDDGFNNGVYDALDTTSGGVSPTEANVSIQLSSGCAYVQGYRTERLSTTYKDVDKPRTFDTEMNKTVTSDFGNYVLMTNLYEAPRLYETIDLQDQLTASGGSAAGTTIGKSRVTNFAFESGSVAGTSTTVYRANLIDTQFYTVITTSGSASGSAGDYVVGTTSGATGYLVGAVSGTTTTLYGTNGTFVPNEALTKAGSAYGTISAIKTYGFGDVKQYKFTTGGGTADAVLDVKVALPGSGPIMSSVSGTGTSATGTITATLSNFATQLKVGEVIEFSNNNLIHKARVTAVTDNFNFNIASLTSNNINNGALTSQVIRTRPELKEGSKKKLLTPLGYSAVKNTNNNNTINPSGRFRTTVSGISVSSGNATATAGSGLKWVNGANNDDFMVVITGGSGAGDIMTSGNGFTINGDTANTEDLSLQGLSGVSSIDVIGTVTSADRSGKAKSTQKMQVLKLDDSLGSNNGLNQVTAGFGTRVEDSVISLGCADVFKIKAIFESTNSLDPIIPNLQYTNLLGTLAIDDVITGDTSGSRARIVSTTGNVIYYIPVEDDVFTDGETMSSPTATFKITAGGITRGSTNITDLYDLDDGQRDQFYDYSRIVRKAGFANPTHKMIVIFDRFFTSNGVNPYTVDSYSEADYKIIPNYDGVELRDHIDFRPIVPQAMAGSGTQSSPFTLNATKYFDFNNRAFTNNEVGLPGISDTTTLSLQYYLPRVDKLFLSRDSVFQIVKGAPNVRPQAPDDIEDAMLLATVAYSPYVFDVDNDIVITETNYKRYTFRDIQYLEDRIKTLEYYTQLSLLESDTANMEIRDTSGLSRFKNGFIVDNFASLSTADTLHPDYRVSTDFERGQLRPAHYTTQVPLQYSTSSQNVQQTDDIITLPYSSTVLIDQPYASAVENVNPFNVFTYTGDIELYPESDNWVDTTSLNPIQGPTVEGNFLTTVREYNADQNGFSPIHWNSWKTTWTGTNTERTNGAWRGHGRSKHRHGERQTRTVNTKVTTTTKQSRTGVRYRVTPVIEQQSLGSKVVSVEHIQFMRSRNIEFVCQKLKPRTKFFAFFDGINVPTKLITPKVIGVTKDPSTDAQTNNIPFQIGETVYVKKGNGKFRFKARVAAPNENYAINPLDGTDISTTSDYTSNLTFINIDTKSLADQVKGNYYGSPKLNDYLVGETSGAVAKVSSKDLVTDKKGNVRGSFFIDAPNVAGNLKFKTGTKLFRLSDDSSNSKVVGVSDSSGEAEFTASGILQTTQETIISVRNARVTSEDQFDSRTLVSVTETETEEERYVDPLAQTFLIEDSSLEGGVFLTKIDLYFFTKDEEIPVALDIRTVENGTPTQTVLPFSKVVKQSEDVFTSADASKPTTFTFKAPVFIQYRKEHAMVLTSDSNQYKVYISLLGNDAIDAAHVGEKISEQPYIGVLFKSQNASTWTPSQYEDLMFKIYRAEFTLPTVAAPSRLLLENGELGETNGGSLNLGTNALLTTAGSDSIRFFHGNHGMQSTLNYLTISGVISEIADTQISSANLAADGSSVVCTDPDLFHTTIGGSAISNTNPGFIKILGTEEDGSGDEIIAYSAINTGTNTITFATNGRNHTGVSGASTGKAHAVGAVVQCYNFDGIPLTKINKTHSSGISSINSPHSYNLQISGVNAGTGISGGGRNIVASQNIPWDVLTPQVQAQVEPKTSMVARVQGTSGTSSGPFPAGFNAETSFVKDVGYTDVTIGEENYFTATKIVANQTNEINRMNSVKSLTLELNLSSEVTHLSPVVDLTRCDMITTSNIINNIEPTAGVGGECAGNYITKVARLEKSATGLKVMLAANTWTESKIVVMYKLIPVGYVDNLDELPFQFFNTTGRPDSGELIPQNDLTTFTDYEYTIEDVDEFDGFQIKISLLSHAQPYIPRVKDFRGIALA</sequence>
<organism evidence="3 4">
    <name type="scientific">Prochlorococcus phage P-HM2</name>
    <dbReference type="NCBI Taxonomy" id="445696"/>
    <lineage>
        <taxon>Viruses</taxon>
        <taxon>Duplodnaviria</taxon>
        <taxon>Heunggongvirae</taxon>
        <taxon>Uroviricota</taxon>
        <taxon>Caudoviricetes</taxon>
        <taxon>Eurybiavirus</taxon>
        <taxon>Eurybiavirus PHM2</taxon>
    </lineage>
</organism>
<dbReference type="Pfam" id="PF16075">
    <property type="entry name" value="DUF4815"/>
    <property type="match status" value="3"/>
</dbReference>
<dbReference type="GeneID" id="10327959"/>
<feature type="domain" description="DUF4815" evidence="2">
    <location>
        <begin position="1008"/>
        <end position="1243"/>
    </location>
</feature>